<comment type="caution">
    <text evidence="4">The sequence shown here is derived from an EMBL/GenBank/DDBJ whole genome shotgun (WGS) entry which is preliminary data.</text>
</comment>
<evidence type="ECO:0000256" key="2">
    <source>
        <dbReference type="ARBA" id="ARBA00022737"/>
    </source>
</evidence>
<dbReference type="Gene3D" id="2.130.10.10">
    <property type="entry name" value="YVTN repeat-like/Quinoprotein amine dehydrogenase"/>
    <property type="match status" value="1"/>
</dbReference>
<dbReference type="InterPro" id="IPR036322">
    <property type="entry name" value="WD40_repeat_dom_sf"/>
</dbReference>
<dbReference type="EMBL" id="NAJQ01000046">
    <property type="protein sequence ID" value="TKA81754.1"/>
    <property type="molecule type" value="Genomic_DNA"/>
</dbReference>
<dbReference type="PANTHER" id="PTHR44472:SF1">
    <property type="entry name" value="DDB1 AND CUL4 ASSOCIATED FACTOR 4"/>
    <property type="match status" value="1"/>
</dbReference>
<gene>
    <name evidence="4" type="ORF">B0A55_01144</name>
</gene>
<evidence type="ECO:0000313" key="4">
    <source>
        <dbReference type="EMBL" id="TKA81754.1"/>
    </source>
</evidence>
<dbReference type="InterPro" id="IPR052254">
    <property type="entry name" value="CUL4-DDB1_E3_ligase_receptor"/>
</dbReference>
<evidence type="ECO:0000256" key="3">
    <source>
        <dbReference type="SAM" id="MobiDB-lite"/>
    </source>
</evidence>
<proteinExistence type="predicted"/>
<organism evidence="4 5">
    <name type="scientific">Friedmanniomyces simplex</name>
    <dbReference type="NCBI Taxonomy" id="329884"/>
    <lineage>
        <taxon>Eukaryota</taxon>
        <taxon>Fungi</taxon>
        <taxon>Dikarya</taxon>
        <taxon>Ascomycota</taxon>
        <taxon>Pezizomycotina</taxon>
        <taxon>Dothideomycetes</taxon>
        <taxon>Dothideomycetidae</taxon>
        <taxon>Mycosphaerellales</taxon>
        <taxon>Teratosphaeriaceae</taxon>
        <taxon>Friedmanniomyces</taxon>
    </lineage>
</organism>
<accession>A0A4U0XVE8</accession>
<dbReference type="AlphaFoldDB" id="A0A4U0XVE8"/>
<protein>
    <submittedName>
        <fullName evidence="4">Uncharacterized protein</fullName>
    </submittedName>
</protein>
<dbReference type="PANTHER" id="PTHR44472">
    <property type="entry name" value="DDB1- AND CUL4-ASSOCIATED FACTOR 4-RELATED"/>
    <property type="match status" value="1"/>
</dbReference>
<dbReference type="InterPro" id="IPR015943">
    <property type="entry name" value="WD40/YVTN_repeat-like_dom_sf"/>
</dbReference>
<sequence>MNLGQIPGYYYDAEKKKYFKIQANHVAPTDAKHAASNVNREQRQTKKRKIEDRRREKQLQQTVHRSRIVQHPLLAGTSLTREVGYHRSSAVGFDQRDAAFVDQLRPDRINLTRGTGGSTTSVWDVQPLSDGKAGIAVSSDLVSLHMVSEDSDTLPALVAVTQESKSPGNLFIGDRPSAHREFSRSNLFTLGQADTALWSSSLNLSKEMLAISGTENIFIANLAVGDVVHRLHLNDESRDVTWLNENTVAYGHHDVELWDVRSSGNATRFPRRHQPITGIQSPNKHGIQLLVSDNKHLELYDTRMGKSPLRSFTHKHQGPQLQFTVHEGLQIVTAVDIDNDVQTFSLRSGRPLGALRQPGDGQKALYSKLRWLDAEGGLGERETVLQACQGDSVPPFLWKLSYIEPEGYKLDSANDVKIEDRAFDDLCPRDGKA</sequence>
<evidence type="ECO:0000313" key="5">
    <source>
        <dbReference type="Proteomes" id="UP000309340"/>
    </source>
</evidence>
<feature type="compositionally biased region" description="Basic and acidic residues" evidence="3">
    <location>
        <begin position="40"/>
        <end position="58"/>
    </location>
</feature>
<dbReference type="SUPFAM" id="SSF50978">
    <property type="entry name" value="WD40 repeat-like"/>
    <property type="match status" value="1"/>
</dbReference>
<keyword evidence="5" id="KW-1185">Reference proteome</keyword>
<feature type="region of interest" description="Disordered" evidence="3">
    <location>
        <begin position="30"/>
        <end position="66"/>
    </location>
</feature>
<name>A0A4U0XVE8_9PEZI</name>
<dbReference type="Proteomes" id="UP000309340">
    <property type="component" value="Unassembled WGS sequence"/>
</dbReference>
<dbReference type="GO" id="GO:0080008">
    <property type="term" value="C:Cul4-RING E3 ubiquitin ligase complex"/>
    <property type="evidence" value="ECO:0007669"/>
    <property type="project" value="TreeGrafter"/>
</dbReference>
<keyword evidence="1" id="KW-0853">WD repeat</keyword>
<dbReference type="OrthoDB" id="128867at2759"/>
<keyword evidence="2" id="KW-0677">Repeat</keyword>
<dbReference type="STRING" id="329884.A0A4U0XVE8"/>
<reference evidence="4 5" key="1">
    <citation type="submission" date="2017-03" db="EMBL/GenBank/DDBJ databases">
        <title>Genomes of endolithic fungi from Antarctica.</title>
        <authorList>
            <person name="Coleine C."/>
            <person name="Masonjones S."/>
            <person name="Stajich J.E."/>
        </authorList>
    </citation>
    <scope>NUCLEOTIDE SEQUENCE [LARGE SCALE GENOMIC DNA]</scope>
    <source>
        <strain evidence="4 5">CCFEE 5184</strain>
    </source>
</reference>
<evidence type="ECO:0000256" key="1">
    <source>
        <dbReference type="ARBA" id="ARBA00022574"/>
    </source>
</evidence>